<dbReference type="RefSeq" id="WP_176944311.1">
    <property type="nucleotide sequence ID" value="NZ_CP091790.1"/>
</dbReference>
<evidence type="ECO:0000313" key="5">
    <source>
        <dbReference type="Proteomes" id="UP000199134"/>
    </source>
</evidence>
<gene>
    <name evidence="3" type="ORF">SAMN04487900_11523</name>
    <name evidence="2" type="ORF">SAMN04487901_11246</name>
</gene>
<dbReference type="Proteomes" id="UP000198779">
    <property type="component" value="Unassembled WGS sequence"/>
</dbReference>
<name>A0A1H0IJ09_9BACT</name>
<protein>
    <submittedName>
        <fullName evidence="3">Uncharacterized protein</fullName>
    </submittedName>
</protein>
<keyword evidence="1" id="KW-0812">Transmembrane</keyword>
<accession>A0A1G7Y285</accession>
<dbReference type="EMBL" id="FNIW01000015">
    <property type="protein sequence ID" value="SDO31392.1"/>
    <property type="molecule type" value="Genomic_DNA"/>
</dbReference>
<reference evidence="3 4" key="2">
    <citation type="submission" date="2016-10" db="EMBL/GenBank/DDBJ databases">
        <authorList>
            <person name="Varghese N."/>
            <person name="Submissions S."/>
        </authorList>
    </citation>
    <scope>NUCLEOTIDE SEQUENCE</scope>
    <source>
        <strain evidence="3">BP1-145</strain>
        <strain evidence="4">BP1-148</strain>
    </source>
</reference>
<evidence type="ECO:0000313" key="3">
    <source>
        <dbReference type="EMBL" id="SDO31392.1"/>
    </source>
</evidence>
<keyword evidence="4" id="KW-1185">Reference proteome</keyword>
<accession>A0A1H0IJ09</accession>
<dbReference type="AlphaFoldDB" id="A0A1H0IJ09"/>
<sequence length="53" mass="6331">MDISLIFPVAFVASFIVVVLVLVTMIIYQRWRIGDIINSRKKYEKIFMKRIVR</sequence>
<keyword evidence="1" id="KW-1133">Transmembrane helix</keyword>
<evidence type="ECO:0000313" key="4">
    <source>
        <dbReference type="Proteomes" id="UP000198779"/>
    </source>
</evidence>
<dbReference type="EMBL" id="FNCQ01000012">
    <property type="protein sequence ID" value="SDG90612.1"/>
    <property type="molecule type" value="Genomic_DNA"/>
</dbReference>
<dbReference type="Proteomes" id="UP000199134">
    <property type="component" value="Unassembled WGS sequence"/>
</dbReference>
<evidence type="ECO:0000313" key="2">
    <source>
        <dbReference type="EMBL" id="SDG90612.1"/>
    </source>
</evidence>
<keyword evidence="1" id="KW-0472">Membrane</keyword>
<evidence type="ECO:0000256" key="1">
    <source>
        <dbReference type="SAM" id="Phobius"/>
    </source>
</evidence>
<feature type="transmembrane region" description="Helical" evidence="1">
    <location>
        <begin position="6"/>
        <end position="28"/>
    </location>
</feature>
<proteinExistence type="predicted"/>
<organism evidence="3 5">
    <name type="scientific">Prevotella communis</name>
    <dbReference type="NCBI Taxonomy" id="2913614"/>
    <lineage>
        <taxon>Bacteria</taxon>
        <taxon>Pseudomonadati</taxon>
        <taxon>Bacteroidota</taxon>
        <taxon>Bacteroidia</taxon>
        <taxon>Bacteroidales</taxon>
        <taxon>Prevotellaceae</taxon>
        <taxon>Prevotella</taxon>
    </lineage>
</organism>
<reference evidence="2 5" key="1">
    <citation type="submission" date="2016-10" db="EMBL/GenBank/DDBJ databases">
        <authorList>
            <person name="de Groot N.N."/>
        </authorList>
    </citation>
    <scope>NUCLEOTIDE SEQUENCE [LARGE SCALE GENOMIC DNA]</scope>
    <source>
        <strain evidence="5">BP1-145</strain>
        <strain evidence="2">BP1-148</strain>
    </source>
</reference>
<dbReference type="STRING" id="645274.SAMN04487901_11246"/>